<dbReference type="GeneID" id="106123562"/>
<feature type="domain" description="UFSP2 second" evidence="9">
    <location>
        <begin position="170"/>
        <end position="387"/>
    </location>
</feature>
<dbReference type="InterPro" id="IPR058757">
    <property type="entry name" value="UFSP2_MPN_N"/>
</dbReference>
<gene>
    <name evidence="11" type="primary">LOC106123562</name>
</gene>
<dbReference type="Pfam" id="PF20908">
    <property type="entry name" value="UfSP2_N"/>
    <property type="match status" value="1"/>
</dbReference>
<reference evidence="11" key="1">
    <citation type="submission" date="2025-08" db="UniProtKB">
        <authorList>
            <consortium name="RefSeq"/>
        </authorList>
    </citation>
    <scope>IDENTIFICATION</scope>
</reference>
<organism evidence="11">
    <name type="scientific">Papilio xuthus</name>
    <name type="common">Asian swallowtail butterfly</name>
    <dbReference type="NCBI Taxonomy" id="66420"/>
    <lineage>
        <taxon>Eukaryota</taxon>
        <taxon>Metazoa</taxon>
        <taxon>Ecdysozoa</taxon>
        <taxon>Arthropoda</taxon>
        <taxon>Hexapoda</taxon>
        <taxon>Insecta</taxon>
        <taxon>Pterygota</taxon>
        <taxon>Neoptera</taxon>
        <taxon>Endopterygota</taxon>
        <taxon>Lepidoptera</taxon>
        <taxon>Glossata</taxon>
        <taxon>Ditrysia</taxon>
        <taxon>Papilionoidea</taxon>
        <taxon>Papilionidae</taxon>
        <taxon>Papilioninae</taxon>
        <taxon>Papilio</taxon>
    </lineage>
</organism>
<evidence type="ECO:0000256" key="5">
    <source>
        <dbReference type="ARBA" id="ARBA00022807"/>
    </source>
</evidence>
<keyword evidence="5" id="KW-0788">Thiol protease</keyword>
<dbReference type="SUPFAM" id="SSF54001">
    <property type="entry name" value="Cysteine proteinases"/>
    <property type="match status" value="1"/>
</dbReference>
<protein>
    <recommendedName>
        <fullName evidence="7">Probable Ufm1-specific protease 2</fullName>
    </recommendedName>
</protein>
<keyword evidence="3" id="KW-0833">Ubl conjugation pathway</keyword>
<evidence type="ECO:0000259" key="10">
    <source>
        <dbReference type="Pfam" id="PF26560"/>
    </source>
</evidence>
<evidence type="ECO:0000259" key="8">
    <source>
        <dbReference type="Pfam" id="PF07910"/>
    </source>
</evidence>
<dbReference type="Pfam" id="PF07910">
    <property type="entry name" value="Peptidase_C78"/>
    <property type="match status" value="1"/>
</dbReference>
<evidence type="ECO:0000256" key="2">
    <source>
        <dbReference type="ARBA" id="ARBA00022670"/>
    </source>
</evidence>
<dbReference type="RefSeq" id="XP_013175414.1">
    <property type="nucleotide sequence ID" value="XM_013319960.1"/>
</dbReference>
<proteinExistence type="inferred from homology"/>
<evidence type="ECO:0000256" key="7">
    <source>
        <dbReference type="ARBA" id="ARBA00073264"/>
    </source>
</evidence>
<dbReference type="GO" id="GO:0071567">
    <property type="term" value="F:deUFMylase activity"/>
    <property type="evidence" value="ECO:0007669"/>
    <property type="project" value="TreeGrafter"/>
</dbReference>
<evidence type="ECO:0000256" key="4">
    <source>
        <dbReference type="ARBA" id="ARBA00022801"/>
    </source>
</evidence>
<dbReference type="GO" id="GO:0005783">
    <property type="term" value="C:endoplasmic reticulum"/>
    <property type="evidence" value="ECO:0007669"/>
    <property type="project" value="TreeGrafter"/>
</dbReference>
<dbReference type="Pfam" id="PF26560">
    <property type="entry name" value="UFSP2_MPN_insect"/>
    <property type="match status" value="1"/>
</dbReference>
<feature type="domain" description="UFSP2 N-terminal MPN-like" evidence="10">
    <location>
        <begin position="15"/>
        <end position="143"/>
    </location>
</feature>
<dbReference type="GO" id="GO:0005634">
    <property type="term" value="C:nucleus"/>
    <property type="evidence" value="ECO:0007669"/>
    <property type="project" value="TreeGrafter"/>
</dbReference>
<name>A0AAJ7EFL7_PAPXU</name>
<dbReference type="CTD" id="55325"/>
<dbReference type="InterPro" id="IPR049387">
    <property type="entry name" value="UFSP2-like_2nd"/>
</dbReference>
<evidence type="ECO:0000256" key="1">
    <source>
        <dbReference type="ARBA" id="ARBA00008552"/>
    </source>
</evidence>
<evidence type="ECO:0000259" key="9">
    <source>
        <dbReference type="Pfam" id="PF20908"/>
    </source>
</evidence>
<keyword evidence="2 11" id="KW-0645">Protease</keyword>
<evidence type="ECO:0000256" key="6">
    <source>
        <dbReference type="ARBA" id="ARBA00057559"/>
    </source>
</evidence>
<comment type="function">
    <text evidence="6">Thiol protease which recognizes and hydrolyzes the peptide bond at the C-terminal Gly of UFM1, a ubiquitin-like modifier protein bound to a number of target proteins. Does not hydrolyze SUMO1 or ISG15 ubiquitin-like proteins.</text>
</comment>
<dbReference type="Proteomes" id="UP000694872">
    <property type="component" value="Unplaced"/>
</dbReference>
<dbReference type="InterPro" id="IPR012462">
    <property type="entry name" value="UFSP1/2_DUB_cat"/>
</dbReference>
<sequence length="602" mass="68041">MFCHLTLTCQHSFKMSPRLKISKYVIERLSQIDTEESTGCLYGLMYDGILLVVGLSLELFEKEKNTYNQLLLNLPAEIELCGVIKFSDCLTIENKTKEILQDVDITDNPLVIIISQEKDIKAHFLVHDKFEETSYEVMEKDELWKQFLHVRLNTILPLTCEATIAGVKNILQNKRKKIASGQVSFHIDGTAVYLFGIASDVGVTGTSTEANIGELIDSMSAEQPSKKKKVNIHSLDIVPVNLVMKTTKDILSDKLVKTAVKMMTTQRKRKAAFCISMPLKVDTLAMIHRNTKLSELYTVLVEAACRSLRLLESVLLEQLGQEGIGDGAGLRLPETFHYLPEQLGHFLTRVVPKAIPDESMERERIQLHEQLALPTDKPMFRRGNAYTTYGGRLVNPHEALPLPSSGPNVTVALVRGRYTYHHYMQDNFNDDGWGCAYRSMQTIFSWFRYQGYNTTNIPTHREIQECLVNIGDKPTTFIGSRQWIGSTEVMFCLETLLGVQSRIIFANTGAELQSYTPELIHHFQKHGSPIMIGGGVLAHTIIGVEYNSEKNETRYLILDPHYTGADDITTVVGKGWCGWKTSDFWNKTAHYNLCLPQTRPCI</sequence>
<dbReference type="InterPro" id="IPR038765">
    <property type="entry name" value="Papain-like_cys_pep_sf"/>
</dbReference>
<dbReference type="Gene3D" id="3.90.70.130">
    <property type="match status" value="1"/>
</dbReference>
<dbReference type="FunFam" id="3.90.70.130:FF:000001">
    <property type="entry name" value="Probable Ufm1-specific protease 2"/>
    <property type="match status" value="1"/>
</dbReference>
<evidence type="ECO:0000313" key="11">
    <source>
        <dbReference type="RefSeq" id="XP_013175414.1"/>
    </source>
</evidence>
<dbReference type="AlphaFoldDB" id="A0AAJ7EFL7"/>
<keyword evidence="4" id="KW-0378">Hydrolase</keyword>
<dbReference type="PANTHER" id="PTHR48153:SF2">
    <property type="entry name" value="UFM1-SPECIFIC PROTEASE 2"/>
    <property type="match status" value="1"/>
</dbReference>
<dbReference type="KEGG" id="pxu:106123562"/>
<dbReference type="GO" id="GO:0006508">
    <property type="term" value="P:proteolysis"/>
    <property type="evidence" value="ECO:0007669"/>
    <property type="project" value="UniProtKB-KW"/>
</dbReference>
<dbReference type="PANTHER" id="PTHR48153">
    <property type="entry name" value="UFM1-SPECIFIC PROTEASE 2"/>
    <property type="match status" value="1"/>
</dbReference>
<feature type="domain" description="UFSP1/2/DUB catalytic" evidence="8">
    <location>
        <begin position="411"/>
        <end position="594"/>
    </location>
</feature>
<comment type="similarity">
    <text evidence="1">Belongs to the peptidase C78 family.</text>
</comment>
<accession>A0AAJ7EFL7</accession>
<evidence type="ECO:0000256" key="3">
    <source>
        <dbReference type="ARBA" id="ARBA00022786"/>
    </source>
</evidence>